<feature type="chain" id="PRO_5004794849" description="Caspase family p20 domain-containing protein" evidence="1">
    <location>
        <begin position="20"/>
        <end position="688"/>
    </location>
</feature>
<dbReference type="PANTHER" id="PTHR22576">
    <property type="entry name" value="MUCOSA ASSOCIATED LYMPHOID TISSUE LYMPHOMA TRANSLOCATION PROTEIN 1/PARACASPASE"/>
    <property type="match status" value="1"/>
</dbReference>
<dbReference type="AlphaFoldDB" id="W0SBK7"/>
<dbReference type="Pfam" id="PF00656">
    <property type="entry name" value="Peptidase_C14"/>
    <property type="match status" value="1"/>
</dbReference>
<dbReference type="SUPFAM" id="SSF52129">
    <property type="entry name" value="Caspase-like"/>
    <property type="match status" value="1"/>
</dbReference>
<dbReference type="Gene3D" id="3.90.1580.10">
    <property type="entry name" value="paralog of FGE (formylglycine-generating enzyme)"/>
    <property type="match status" value="1"/>
</dbReference>
<dbReference type="InterPro" id="IPR001309">
    <property type="entry name" value="Pept_C14_p20"/>
</dbReference>
<dbReference type="InterPro" id="IPR029030">
    <property type="entry name" value="Caspase-like_dom_sf"/>
</dbReference>
<dbReference type="Pfam" id="PF03781">
    <property type="entry name" value="FGE-sulfatase"/>
    <property type="match status" value="1"/>
</dbReference>
<dbReference type="PANTHER" id="PTHR22576:SF37">
    <property type="entry name" value="MUCOSA-ASSOCIATED LYMPHOID TISSUE LYMPHOMA TRANSLOCATION PROTEIN 1"/>
    <property type="match status" value="1"/>
</dbReference>
<feature type="domain" description="Caspase family p20" evidence="2">
    <location>
        <begin position="32"/>
        <end position="161"/>
    </location>
</feature>
<evidence type="ECO:0000313" key="3">
    <source>
        <dbReference type="EMBL" id="BAO28391.1"/>
    </source>
</evidence>
<accession>W0SBK7</accession>
<dbReference type="GO" id="GO:0006508">
    <property type="term" value="P:proteolysis"/>
    <property type="evidence" value="ECO:0007669"/>
    <property type="project" value="InterPro"/>
</dbReference>
<dbReference type="STRING" id="1223802.SUTH_00577"/>
<proteinExistence type="predicted"/>
<dbReference type="HOGENOM" id="CLU_010181_1_0_4"/>
<dbReference type="InterPro" id="IPR005532">
    <property type="entry name" value="SUMF_dom"/>
</dbReference>
<dbReference type="RefSeq" id="WP_052473137.1">
    <property type="nucleotide sequence ID" value="NZ_AP012547.1"/>
</dbReference>
<feature type="signal peptide" evidence="1">
    <location>
        <begin position="1"/>
        <end position="19"/>
    </location>
</feature>
<organism evidence="3 4">
    <name type="scientific">Sulfuritalea hydrogenivorans sk43H</name>
    <dbReference type="NCBI Taxonomy" id="1223802"/>
    <lineage>
        <taxon>Bacteria</taxon>
        <taxon>Pseudomonadati</taxon>
        <taxon>Pseudomonadota</taxon>
        <taxon>Betaproteobacteria</taxon>
        <taxon>Nitrosomonadales</taxon>
        <taxon>Sterolibacteriaceae</taxon>
        <taxon>Sulfuritalea</taxon>
    </lineage>
</organism>
<dbReference type="InterPro" id="IPR011600">
    <property type="entry name" value="Pept_C14_caspase"/>
</dbReference>
<dbReference type="Gene3D" id="3.40.50.1460">
    <property type="match status" value="1"/>
</dbReference>
<dbReference type="SUPFAM" id="SSF56436">
    <property type="entry name" value="C-type lectin-like"/>
    <property type="match status" value="1"/>
</dbReference>
<evidence type="ECO:0000313" key="4">
    <source>
        <dbReference type="Proteomes" id="UP000031637"/>
    </source>
</evidence>
<dbReference type="KEGG" id="shd:SUTH_00577"/>
<dbReference type="PROSITE" id="PS50208">
    <property type="entry name" value="CASPASE_P20"/>
    <property type="match status" value="1"/>
</dbReference>
<dbReference type="GO" id="GO:0004197">
    <property type="term" value="F:cysteine-type endopeptidase activity"/>
    <property type="evidence" value="ECO:0007669"/>
    <property type="project" value="InterPro"/>
</dbReference>
<dbReference type="InterPro" id="IPR016187">
    <property type="entry name" value="CTDL_fold"/>
</dbReference>
<dbReference type="OrthoDB" id="9768004at2"/>
<dbReference type="Proteomes" id="UP000031637">
    <property type="component" value="Chromosome"/>
</dbReference>
<keyword evidence="1" id="KW-0732">Signal</keyword>
<sequence length="688" mass="74932">MRAWLVLILLLAAALPAQAQRNLAVDKPAAAEKRVALVIGNAAYGASPLKNPVNDARAIAAKLQKLGFDVVKRENLTTKQIGATLREFRSRLSPGSEALFFYAGHGVQVKGVNYLPAVDADITSEEDVPNQSINVSQLLEIMDDTRTRLNLIFLDACRNNPFTRRFRSTGGGLAKIEAPSGTKISFATRPGSVAADGEGRNGLYTEHLLRVMDERGLPIEQALKRVYSGVKQASKGAQEPWEEGTIEGEFYFQPAAPGPAAQVAQLTPQLVGARTTEQIEDELWDAIRDSEKIGVFEEYIRQYPNGRYLAQARVKLAGLREVPRPAPMAASAAVSPAPTPTASAGPVFKDCDECPEMVTIPAGSFEMGDGMLDSDKPVHRVTIPAAFALGRTEVTQAQWRAMMGNNPSRFADCGDDCPVENVSWDDVQHFVRKISQKTGKAYRLPSEAEWEYACRAGARQWYCGSDNVAGVAWHDAFFSGATHRVAGKQANAWQLHDMSGNVTEWVEDCWHGNYEGAPNDGSAWASGNCEKRVTRGGSWAGPAHLARAARRDWAEPATRNSHWGFRLAQTLVGAAIPGAQQTPPEQNAAATLCFFRTPQFINSRTTATVEVDRRKVGQLKNSDAFCISHPPGTYTISGYGLMPPHKTVTVTAQPGKTVYVKVEDTLLGWESSLATEQDGQQEVAARRR</sequence>
<evidence type="ECO:0000259" key="2">
    <source>
        <dbReference type="PROSITE" id="PS50208"/>
    </source>
</evidence>
<reference evidence="3 4" key="1">
    <citation type="journal article" date="2014" name="Syst. Appl. Microbiol.">
        <title>Complete genomes of freshwater sulfur oxidizers Sulfuricella denitrificans skB26 and Sulfuritalea hydrogenivorans sk43H: genetic insights into the sulfur oxidation pathway of betaproteobacteria.</title>
        <authorList>
            <person name="Watanabe T."/>
            <person name="Kojima H."/>
            <person name="Fukui M."/>
        </authorList>
    </citation>
    <scope>NUCLEOTIDE SEQUENCE [LARGE SCALE GENOMIC DNA]</scope>
    <source>
        <strain evidence="3">DSM22779</strain>
    </source>
</reference>
<evidence type="ECO:0000256" key="1">
    <source>
        <dbReference type="SAM" id="SignalP"/>
    </source>
</evidence>
<name>W0SBK7_9PROT</name>
<dbReference type="InterPro" id="IPR052039">
    <property type="entry name" value="Caspase-related_regulators"/>
</dbReference>
<keyword evidence="4" id="KW-1185">Reference proteome</keyword>
<dbReference type="EMBL" id="AP012547">
    <property type="protein sequence ID" value="BAO28391.1"/>
    <property type="molecule type" value="Genomic_DNA"/>
</dbReference>
<gene>
    <name evidence="3" type="ORF">SUTH_00577</name>
</gene>
<dbReference type="InterPro" id="IPR042095">
    <property type="entry name" value="SUMF_sf"/>
</dbReference>
<protein>
    <recommendedName>
        <fullName evidence="2">Caspase family p20 domain-containing protein</fullName>
    </recommendedName>
</protein>